<evidence type="ECO:0000313" key="3">
    <source>
        <dbReference type="EMBL" id="QDT99375.1"/>
    </source>
</evidence>
<evidence type="ECO:0000259" key="2">
    <source>
        <dbReference type="Pfam" id="PF06439"/>
    </source>
</evidence>
<feature type="signal peptide" evidence="1">
    <location>
        <begin position="1"/>
        <end position="25"/>
    </location>
</feature>
<protein>
    <recommendedName>
        <fullName evidence="2">3-keto-alpha-glucoside-1,2-lyase/3-keto-2-hydroxy-glucal hydratase domain-containing protein</fullName>
    </recommendedName>
</protein>
<name>A0A517W280_9PLAN</name>
<dbReference type="InterPro" id="IPR010496">
    <property type="entry name" value="AL/BT2_dom"/>
</dbReference>
<sequence length="227" mass="25192" precursor="true">MFQLSVKSFTTLCLFMSACFCVTQTADLIAEEHCDSDFVSIFNGKSLDGWQGATNGYYAKDGMLISKKESGGNLFTNKEYKNFILRFDFKLEPGANNGIGYHVPLKPKTSPAYAGKEIQILDDTAEKYAKLQNYQYHGSLYGTAPAKRGHLKPVGEWNSQEIMVDGNKLKVTLNGTTIVDFDMTDAKKNGTIDGKEHPGLKRDSGHICLCGHGAKIEFKNMRIKELP</sequence>
<dbReference type="KEGG" id="gaw:V144x_48860"/>
<dbReference type="Gene3D" id="2.60.120.560">
    <property type="entry name" value="Exo-inulinase, domain 1"/>
    <property type="match status" value="1"/>
</dbReference>
<dbReference type="PROSITE" id="PS51257">
    <property type="entry name" value="PROKAR_LIPOPROTEIN"/>
    <property type="match status" value="1"/>
</dbReference>
<dbReference type="Proteomes" id="UP000318704">
    <property type="component" value="Chromosome"/>
</dbReference>
<dbReference type="Pfam" id="PF06439">
    <property type="entry name" value="3keto-disac_hyd"/>
    <property type="match status" value="1"/>
</dbReference>
<proteinExistence type="predicted"/>
<dbReference type="RefSeq" id="WP_232102617.1">
    <property type="nucleotide sequence ID" value="NZ_CP037920.1"/>
</dbReference>
<gene>
    <name evidence="3" type="ORF">V144x_48860</name>
</gene>
<keyword evidence="1" id="KW-0732">Signal</keyword>
<evidence type="ECO:0000256" key="1">
    <source>
        <dbReference type="SAM" id="SignalP"/>
    </source>
</evidence>
<accession>A0A517W280</accession>
<organism evidence="3 4">
    <name type="scientific">Gimesia aquarii</name>
    <dbReference type="NCBI Taxonomy" id="2527964"/>
    <lineage>
        <taxon>Bacteria</taxon>
        <taxon>Pseudomonadati</taxon>
        <taxon>Planctomycetota</taxon>
        <taxon>Planctomycetia</taxon>
        <taxon>Planctomycetales</taxon>
        <taxon>Planctomycetaceae</taxon>
        <taxon>Gimesia</taxon>
    </lineage>
</organism>
<dbReference type="GO" id="GO:0016787">
    <property type="term" value="F:hydrolase activity"/>
    <property type="evidence" value="ECO:0007669"/>
    <property type="project" value="InterPro"/>
</dbReference>
<evidence type="ECO:0000313" key="4">
    <source>
        <dbReference type="Proteomes" id="UP000318704"/>
    </source>
</evidence>
<dbReference type="EMBL" id="CP037920">
    <property type="protein sequence ID" value="QDT99375.1"/>
    <property type="molecule type" value="Genomic_DNA"/>
</dbReference>
<feature type="domain" description="3-keto-alpha-glucoside-1,2-lyase/3-keto-2-hydroxy-glucal hydratase" evidence="2">
    <location>
        <begin position="37"/>
        <end position="224"/>
    </location>
</feature>
<dbReference type="AlphaFoldDB" id="A0A517W280"/>
<feature type="chain" id="PRO_5022100609" description="3-keto-alpha-glucoside-1,2-lyase/3-keto-2-hydroxy-glucal hydratase domain-containing protein" evidence="1">
    <location>
        <begin position="26"/>
        <end position="227"/>
    </location>
</feature>
<reference evidence="3 4" key="1">
    <citation type="submission" date="2019-03" db="EMBL/GenBank/DDBJ databases">
        <title>Deep-cultivation of Planctomycetes and their phenomic and genomic characterization uncovers novel biology.</title>
        <authorList>
            <person name="Wiegand S."/>
            <person name="Jogler M."/>
            <person name="Boedeker C."/>
            <person name="Pinto D."/>
            <person name="Vollmers J."/>
            <person name="Rivas-Marin E."/>
            <person name="Kohn T."/>
            <person name="Peeters S.H."/>
            <person name="Heuer A."/>
            <person name="Rast P."/>
            <person name="Oberbeckmann S."/>
            <person name="Bunk B."/>
            <person name="Jeske O."/>
            <person name="Meyerdierks A."/>
            <person name="Storesund J.E."/>
            <person name="Kallscheuer N."/>
            <person name="Luecker S."/>
            <person name="Lage O.M."/>
            <person name="Pohl T."/>
            <person name="Merkel B.J."/>
            <person name="Hornburger P."/>
            <person name="Mueller R.-W."/>
            <person name="Bruemmer F."/>
            <person name="Labrenz M."/>
            <person name="Spormann A.M."/>
            <person name="Op den Camp H."/>
            <person name="Overmann J."/>
            <person name="Amann R."/>
            <person name="Jetten M.S.M."/>
            <person name="Mascher T."/>
            <person name="Medema M.H."/>
            <person name="Devos D.P."/>
            <person name="Kaster A.-K."/>
            <person name="Ovreas L."/>
            <person name="Rohde M."/>
            <person name="Galperin M.Y."/>
            <person name="Jogler C."/>
        </authorList>
    </citation>
    <scope>NUCLEOTIDE SEQUENCE [LARGE SCALE GENOMIC DNA]</scope>
    <source>
        <strain evidence="3 4">V144</strain>
    </source>
</reference>